<feature type="transmembrane region" description="Helical" evidence="1">
    <location>
        <begin position="82"/>
        <end position="101"/>
    </location>
</feature>
<feature type="transmembrane region" description="Helical" evidence="1">
    <location>
        <begin position="169"/>
        <end position="187"/>
    </location>
</feature>
<protein>
    <submittedName>
        <fullName evidence="2">Uncharacterized protein</fullName>
    </submittedName>
</protein>
<feature type="transmembrane region" description="Helical" evidence="1">
    <location>
        <begin position="113"/>
        <end position="131"/>
    </location>
</feature>
<organism evidence="2 3">
    <name type="scientific">Aphanomyces euteiches</name>
    <dbReference type="NCBI Taxonomy" id="100861"/>
    <lineage>
        <taxon>Eukaryota</taxon>
        <taxon>Sar</taxon>
        <taxon>Stramenopiles</taxon>
        <taxon>Oomycota</taxon>
        <taxon>Saprolegniomycetes</taxon>
        <taxon>Saprolegniales</taxon>
        <taxon>Verrucalvaceae</taxon>
        <taxon>Aphanomyces</taxon>
    </lineage>
</organism>
<dbReference type="OrthoDB" id="17328at2759"/>
<proteinExistence type="predicted"/>
<accession>A0A6G0XDC6</accession>
<feature type="transmembrane region" description="Helical" evidence="1">
    <location>
        <begin position="199"/>
        <end position="226"/>
    </location>
</feature>
<feature type="transmembrane region" description="Helical" evidence="1">
    <location>
        <begin position="43"/>
        <end position="61"/>
    </location>
</feature>
<comment type="caution">
    <text evidence="2">The sequence shown here is derived from an EMBL/GenBank/DDBJ whole genome shotgun (WGS) entry which is preliminary data.</text>
</comment>
<dbReference type="PANTHER" id="PTHR20948">
    <property type="entry name" value="TRANSMEMBRANE PROTEIN 164"/>
    <property type="match status" value="1"/>
</dbReference>
<gene>
    <name evidence="2" type="ORF">Ae201684_006003</name>
</gene>
<dbReference type="VEuPathDB" id="FungiDB:AeMF1_009889"/>
<evidence type="ECO:0000256" key="1">
    <source>
        <dbReference type="SAM" id="Phobius"/>
    </source>
</evidence>
<evidence type="ECO:0000313" key="3">
    <source>
        <dbReference type="Proteomes" id="UP000481153"/>
    </source>
</evidence>
<sequence length="281" mass="32617">MLLTLAVDFLADIYKRIGPKETPWNPHLPLEYRAEWYLTPHHHALETIVFGSLYMLIALFMHRSITQKDKWKELAPARSPTTSDWVWFVIAITSWGAAYYYRHIVPGYWRLAYMLQPCHMLTGSFAILSLWPGRTSNYIFQVCVSLTWSSVIAIVFPDMSDYTEWADMFNYWYEHALILLIPIMLCRSGRFVYLGDWHFIVLGYAVTGIYHSIVLQVACLVTEVNIATMAVPPAMLAHLGIYYRAIQYGICFTLHLVYNLLILAGVYLVTSFTRRKPIKQE</sequence>
<dbReference type="PANTHER" id="PTHR20948:SF2">
    <property type="entry name" value="TRANSMEMBRANE PROTEIN 164"/>
    <property type="match status" value="1"/>
</dbReference>
<keyword evidence="1" id="KW-0472">Membrane</keyword>
<name>A0A6G0XDC6_9STRA</name>
<feature type="transmembrane region" description="Helical" evidence="1">
    <location>
        <begin position="246"/>
        <end position="269"/>
    </location>
</feature>
<keyword evidence="1" id="KW-1133">Transmembrane helix</keyword>
<evidence type="ECO:0000313" key="2">
    <source>
        <dbReference type="EMBL" id="KAF0738009.1"/>
    </source>
</evidence>
<dbReference type="AlphaFoldDB" id="A0A6G0XDC6"/>
<reference evidence="2 3" key="1">
    <citation type="submission" date="2019-07" db="EMBL/GenBank/DDBJ databases">
        <title>Genomics analysis of Aphanomyces spp. identifies a new class of oomycete effector associated with host adaptation.</title>
        <authorList>
            <person name="Gaulin E."/>
        </authorList>
    </citation>
    <scope>NUCLEOTIDE SEQUENCE [LARGE SCALE GENOMIC DNA]</scope>
    <source>
        <strain evidence="2 3">ATCC 201684</strain>
    </source>
</reference>
<dbReference type="Pfam" id="PF14808">
    <property type="entry name" value="TMEM164"/>
    <property type="match status" value="1"/>
</dbReference>
<feature type="transmembrane region" description="Helical" evidence="1">
    <location>
        <begin position="138"/>
        <end position="157"/>
    </location>
</feature>
<keyword evidence="3" id="KW-1185">Reference proteome</keyword>
<dbReference type="EMBL" id="VJMJ01000079">
    <property type="protein sequence ID" value="KAF0738009.1"/>
    <property type="molecule type" value="Genomic_DNA"/>
</dbReference>
<dbReference type="Proteomes" id="UP000481153">
    <property type="component" value="Unassembled WGS sequence"/>
</dbReference>
<dbReference type="InterPro" id="IPR026508">
    <property type="entry name" value="TMEM164"/>
</dbReference>
<keyword evidence="1" id="KW-0812">Transmembrane</keyword>